<name>A0A2A9MDE2_BESBE</name>
<evidence type="ECO:0000256" key="1">
    <source>
        <dbReference type="ARBA" id="ARBA00007240"/>
    </source>
</evidence>
<dbReference type="InterPro" id="IPR017853">
    <property type="entry name" value="GH"/>
</dbReference>
<proteinExistence type="inferred from homology"/>
<dbReference type="SUPFAM" id="SSF51445">
    <property type="entry name" value="(Trans)glycosidases"/>
    <property type="match status" value="2"/>
</dbReference>
<dbReference type="EMBL" id="NWUJ01000008">
    <property type="protein sequence ID" value="PFH33400.1"/>
    <property type="molecule type" value="Genomic_DNA"/>
</dbReference>
<comment type="caution">
    <text evidence="6">The sequence shown here is derived from an EMBL/GenBank/DDBJ whole genome shotgun (WGS) entry which is preliminary data.</text>
</comment>
<reference evidence="6 7" key="1">
    <citation type="submission" date="2017-09" db="EMBL/GenBank/DDBJ databases">
        <title>Genome sequencing of Besnoitia besnoiti strain Bb-Ger1.</title>
        <authorList>
            <person name="Schares G."/>
            <person name="Venepally P."/>
            <person name="Lorenzi H.A."/>
        </authorList>
    </citation>
    <scope>NUCLEOTIDE SEQUENCE [LARGE SCALE GENOMIC DNA]</scope>
    <source>
        <strain evidence="6 7">Bb-Ger1</strain>
    </source>
</reference>
<feature type="region of interest" description="Disordered" evidence="5">
    <location>
        <begin position="279"/>
        <end position="312"/>
    </location>
</feature>
<organism evidence="6 7">
    <name type="scientific">Besnoitia besnoiti</name>
    <name type="common">Apicomplexan protozoan</name>
    <dbReference type="NCBI Taxonomy" id="94643"/>
    <lineage>
        <taxon>Eukaryota</taxon>
        <taxon>Sar</taxon>
        <taxon>Alveolata</taxon>
        <taxon>Apicomplexa</taxon>
        <taxon>Conoidasida</taxon>
        <taxon>Coccidia</taxon>
        <taxon>Eucoccidiorida</taxon>
        <taxon>Eimeriorina</taxon>
        <taxon>Sarcocystidae</taxon>
        <taxon>Besnoitia</taxon>
    </lineage>
</organism>
<feature type="compositionally biased region" description="Polar residues" evidence="5">
    <location>
        <begin position="581"/>
        <end position="591"/>
    </location>
</feature>
<dbReference type="Proteomes" id="UP000224006">
    <property type="component" value="Chromosome VII"/>
</dbReference>
<dbReference type="Gene3D" id="3.20.20.70">
    <property type="entry name" value="Aldolase class I"/>
    <property type="match status" value="1"/>
</dbReference>
<evidence type="ECO:0000256" key="5">
    <source>
        <dbReference type="SAM" id="MobiDB-lite"/>
    </source>
</evidence>
<feature type="compositionally biased region" description="Low complexity" evidence="5">
    <location>
        <begin position="194"/>
        <end position="218"/>
    </location>
</feature>
<feature type="region of interest" description="Disordered" evidence="5">
    <location>
        <begin position="125"/>
        <end position="154"/>
    </location>
</feature>
<dbReference type="KEGG" id="bbes:BESB_076170"/>
<feature type="compositionally biased region" description="Basic and acidic residues" evidence="5">
    <location>
        <begin position="558"/>
        <end position="568"/>
    </location>
</feature>
<feature type="compositionally biased region" description="Basic and acidic residues" evidence="5">
    <location>
        <begin position="330"/>
        <end position="352"/>
    </location>
</feature>
<dbReference type="InterPro" id="IPR013785">
    <property type="entry name" value="Aldolase_TIM"/>
</dbReference>
<evidence type="ECO:0000256" key="3">
    <source>
        <dbReference type="ARBA" id="ARBA00023277"/>
    </source>
</evidence>
<feature type="compositionally biased region" description="Low complexity" evidence="5">
    <location>
        <begin position="436"/>
        <end position="447"/>
    </location>
</feature>
<protein>
    <recommendedName>
        <fullName evidence="2">galactinol--sucrose galactosyltransferase</fullName>
        <ecNumber evidence="2">2.4.1.82</ecNumber>
    </recommendedName>
</protein>
<feature type="region of interest" description="Disordered" evidence="5">
    <location>
        <begin position="426"/>
        <end position="447"/>
    </location>
</feature>
<dbReference type="RefSeq" id="XP_029217409.1">
    <property type="nucleotide sequence ID" value="XM_029365978.1"/>
</dbReference>
<feature type="region of interest" description="Disordered" evidence="5">
    <location>
        <begin position="716"/>
        <end position="751"/>
    </location>
</feature>
<sequence>MTPFASSPPSGAAPDDSSRFSVASSSPFATAPCCFCLYLSIQPESPQSRVCRVRTARAGGPCRLSTSLSSSGVEPLSSCLQNCPSPPSSSSSSPPYATFVSLLLLDFPAPCARSEGTAHVVETGAAATETGAEPAETLSRPRTGRGQGDCGREITHDNERPWEFAVPLRLCWRRCGTRVGLGASEGLRRPSPVRPALLRRSSSPSLSASRAPSSSLSRLSGAPFCVSGGSSPPSACPCLSPSGSEFFSFDAPSAFFCRSPSSQSSGFASAKSSSFSEGASSSLLEDEGSKRQPASFSRTGEAGGREPDLSSQTSTLEWFCAEDAPAAAPRRLDRGTEGDRREGLETRKRNEETGGDTRGAHPDAGDPRAYSARREAPLPSSSDRIQVNQVLCLYSWKLFWAAPCLPASLAKIPRQTVFLLARVGAPQTPSPPSTNPSPSASAAALPPSNAAVLTARRPPRERPAWLLLAPLADAEAHSTASLQPAAEESTADFVLQVTTGNSRRPLGANPRVLLCIHADLPLPQLLRLFGHVAAEVLGGSCLPRDAKLAACSGAASSEGRRDDSHSDSGLRASLGEKTTRPSRGNSRQVSSPPLLLSHIGWCSWDAYGTQVSAASVRRVAELVQPGWLLIDDGWQEASPYPPDDLQGNSDALHSLDGFASKGFGDMHAVVESLNRVLNRPFDACMNEDMEGAASAAAEPGDEWLFLPHSVRAARSAAPAGESASADGDTAQSVEKTASGGGNRGRTQDDKQGPSRVLLWHCLLGSWKGIQPSLADQLQLPVREGVFPTFPPGLRADDSTAQLEHWRRAMSVVPASSASAFYSCFYSHMGRFGIYGTKVDAQAMAALVTEGTADSAASAVLMYRSAATAANAAHLSRQKQQTPTDPTPKDRRDCAQAARRDNAVAAREGCNAEAQEAAHELPASECVTGEWLERGKEFETSVKTEGGDRGEQTLRAMPVSENIMSCMGMTVPNVYLSGPLLISRSSEDHAFHGVEETAEAVARHIWHNACNSLWLSPFFIPDWDMFRLCAWHCRIHAVARVISGGPVYISDPVDLLEKTDSGGRADAWRRLLTKLRLPGCPLPLMGRCTGLPRPTADSIFVDPLTTPRGYKVVNSCAAGLLLAVFGLHDSCDRPYSATITVADLIGYIHEEGGRSADQDDELETFLCTDLDERGWEACGKGAAGEDKINAALLDPRYGWTVTPLYYMSARLFALTPIFSTGDRISPSRARFVGSKLSGFEAIRLSLIGGRSRFFPGQARAPLGLPAGVGASASQGERRGDGAILLVAPLAPPFVFSVVKPRRGVWVEESDDKDGGDSRPDAECKGQQEAACWTALSRRCHDNADRRLSALVTEAAEEGMGGFSQAVRDPSFLQGVYFELQAPTVSAACSVLLWSDGPRPPNCCRVACPEGVDDASALCEPMILSEKNAILLKPVQSCPFGEPSTSWYPNNEGKTGGCCCLIKQTLPTSCGS</sequence>
<dbReference type="Pfam" id="PF05691">
    <property type="entry name" value="Raffinose_syn"/>
    <property type="match status" value="2"/>
</dbReference>
<feature type="region of interest" description="Disordered" evidence="5">
    <location>
        <begin position="183"/>
        <end position="218"/>
    </location>
</feature>
<dbReference type="InterPro" id="IPR008811">
    <property type="entry name" value="Glycosyl_hydrolases_36"/>
</dbReference>
<dbReference type="GeneID" id="40312543"/>
<comment type="catalytic activity">
    <reaction evidence="4">
        <text>alpha-D-galactosyl-(1-&gt;3)-1D-myo-inositol + sucrose = raffinose + myo-inositol</text>
        <dbReference type="Rhea" id="RHEA:20161"/>
        <dbReference type="ChEBI" id="CHEBI:16634"/>
        <dbReference type="ChEBI" id="CHEBI:17268"/>
        <dbReference type="ChEBI" id="CHEBI:17505"/>
        <dbReference type="ChEBI" id="CHEBI:17992"/>
        <dbReference type="EC" id="2.4.1.82"/>
    </reaction>
</comment>
<feature type="region of interest" description="Disordered" evidence="5">
    <location>
        <begin position="554"/>
        <end position="591"/>
    </location>
</feature>
<dbReference type="OrthoDB" id="4664297at2759"/>
<gene>
    <name evidence="6" type="ORF">BESB_076170</name>
</gene>
<evidence type="ECO:0000256" key="4">
    <source>
        <dbReference type="ARBA" id="ARBA00049426"/>
    </source>
</evidence>
<feature type="region of interest" description="Disordered" evidence="5">
    <location>
        <begin position="871"/>
        <end position="894"/>
    </location>
</feature>
<dbReference type="VEuPathDB" id="ToxoDB:BESB_076170"/>
<feature type="compositionally biased region" description="Low complexity" evidence="5">
    <location>
        <begin position="716"/>
        <end position="725"/>
    </location>
</feature>
<keyword evidence="3" id="KW-0119">Carbohydrate metabolism</keyword>
<dbReference type="EC" id="2.4.1.82" evidence="2"/>
<dbReference type="GO" id="GO:0047274">
    <property type="term" value="F:galactinol-sucrose galactosyltransferase activity"/>
    <property type="evidence" value="ECO:0007669"/>
    <property type="project" value="UniProtKB-EC"/>
</dbReference>
<dbReference type="STRING" id="94643.A0A2A9MDE2"/>
<feature type="compositionally biased region" description="Basic and acidic residues" evidence="5">
    <location>
        <begin position="358"/>
        <end position="376"/>
    </location>
</feature>
<feature type="region of interest" description="Disordered" evidence="5">
    <location>
        <begin position="327"/>
        <end position="380"/>
    </location>
</feature>
<evidence type="ECO:0000313" key="7">
    <source>
        <dbReference type="Proteomes" id="UP000224006"/>
    </source>
</evidence>
<dbReference type="PANTHER" id="PTHR31268:SF32">
    <property type="entry name" value="GALACTINOL--SUCROSE GALACTOSYLTRANSFERASE 2-RELATED"/>
    <property type="match status" value="1"/>
</dbReference>
<accession>A0A2A9MDE2</accession>
<feature type="compositionally biased region" description="Low complexity" evidence="5">
    <location>
        <begin position="125"/>
        <end position="137"/>
    </location>
</feature>
<comment type="similarity">
    <text evidence="1">Belongs to the glycosyl hydrolases 36 family.</text>
</comment>
<keyword evidence="7" id="KW-1185">Reference proteome</keyword>
<evidence type="ECO:0000313" key="6">
    <source>
        <dbReference type="EMBL" id="PFH33400.1"/>
    </source>
</evidence>
<evidence type="ECO:0000256" key="2">
    <source>
        <dbReference type="ARBA" id="ARBA00012708"/>
    </source>
</evidence>
<dbReference type="PANTHER" id="PTHR31268">
    <property type="match status" value="1"/>
</dbReference>